<feature type="domain" description="K Homology" evidence="4">
    <location>
        <begin position="89"/>
        <end position="164"/>
    </location>
</feature>
<dbReference type="SMART" id="SM00322">
    <property type="entry name" value="KH"/>
    <property type="match status" value="4"/>
</dbReference>
<feature type="domain" description="K Homology" evidence="4">
    <location>
        <begin position="181"/>
        <end position="253"/>
    </location>
</feature>
<dbReference type="OrthoDB" id="5204190at2759"/>
<dbReference type="Gene3D" id="3.30.1370.10">
    <property type="entry name" value="K Homology domain, type 1"/>
    <property type="match status" value="4"/>
</dbReference>
<feature type="domain" description="K Homology" evidence="4">
    <location>
        <begin position="403"/>
        <end position="456"/>
    </location>
</feature>
<evidence type="ECO:0000313" key="5">
    <source>
        <dbReference type="EnsemblMetazoa" id="CLYHEMP022247.3"/>
    </source>
</evidence>
<name>A0A7M5XFR7_9CNID</name>
<dbReference type="PROSITE" id="PS50084">
    <property type="entry name" value="KH_TYPE_1"/>
    <property type="match status" value="4"/>
</dbReference>
<dbReference type="CDD" id="cd22396">
    <property type="entry name" value="KH-I_FUBP_rpt1"/>
    <property type="match status" value="1"/>
</dbReference>
<proteinExistence type="predicted"/>
<dbReference type="Proteomes" id="UP000594262">
    <property type="component" value="Unplaced"/>
</dbReference>
<organism evidence="5 6">
    <name type="scientific">Clytia hemisphaerica</name>
    <dbReference type="NCBI Taxonomy" id="252671"/>
    <lineage>
        <taxon>Eukaryota</taxon>
        <taxon>Metazoa</taxon>
        <taxon>Cnidaria</taxon>
        <taxon>Hydrozoa</taxon>
        <taxon>Hydroidolina</taxon>
        <taxon>Leptothecata</taxon>
        <taxon>Obeliida</taxon>
        <taxon>Clytiidae</taxon>
        <taxon>Clytia</taxon>
    </lineage>
</organism>
<sequence>MATADQQRSLKDAMERAKQIAAKLQAQQAAGLPLEETRKRSLADDDQSESPMNKMAFVPPMGGPIDPSDPKSIAQQVANSLVQRAGFGSMLVEEVMIPNKLVGLVIGRGGEMINKLQSESGAKIQVATDPPPEIAAMQTERQVTITGMADNVNKAKSLIDEIRSEGKVPERLLSGGGGGASEYSTEMLIPSTKVGLVIGKGGETIKSLQERAGCKMVLFQDGEYQQSNEKPLRISGEHNKVMYGKQLVQDLLTQKELEAMGKDSNQGMQKTQDGHIYEEFQVPREAVGFVIGTRGSSINNIQQQTGCKVQFKNEMEGDFKIAMLNGTPQQVQAAKDALVECIQSHSERKNDGGGGGGGGRNQSWGGNRGGGWNGPDGRNGGPRGYRDQGRNTGGGRHQQLPPGHKHVCVDVPSNKCGLIIGKGGETLKFIHQDTKVFIEIERNSPPDAPTRVFHLKGTF</sequence>
<dbReference type="AlphaFoldDB" id="A0A7M5XFR7"/>
<keyword evidence="6" id="KW-1185">Reference proteome</keyword>
<feature type="region of interest" description="Disordered" evidence="3">
    <location>
        <begin position="25"/>
        <end position="52"/>
    </location>
</feature>
<evidence type="ECO:0000259" key="4">
    <source>
        <dbReference type="SMART" id="SM00322"/>
    </source>
</evidence>
<feature type="compositionally biased region" description="Gly residues" evidence="3">
    <location>
        <begin position="352"/>
        <end position="383"/>
    </location>
</feature>
<protein>
    <recommendedName>
        <fullName evidence="4">K Homology domain-containing protein</fullName>
    </recommendedName>
</protein>
<dbReference type="EnsemblMetazoa" id="CLYHEMT022247.3">
    <property type="protein sequence ID" value="CLYHEMP022247.3"/>
    <property type="gene ID" value="CLYHEMG022247"/>
</dbReference>
<dbReference type="InterPro" id="IPR004088">
    <property type="entry name" value="KH_dom_type_1"/>
</dbReference>
<keyword evidence="2" id="KW-0694">RNA-binding</keyword>
<dbReference type="Pfam" id="PF00013">
    <property type="entry name" value="KH_1"/>
    <property type="match status" value="4"/>
</dbReference>
<feature type="domain" description="K Homology" evidence="4">
    <location>
        <begin position="274"/>
        <end position="343"/>
    </location>
</feature>
<feature type="region of interest" description="Disordered" evidence="3">
    <location>
        <begin position="346"/>
        <end position="406"/>
    </location>
</feature>
<evidence type="ECO:0000256" key="3">
    <source>
        <dbReference type="SAM" id="MobiDB-lite"/>
    </source>
</evidence>
<dbReference type="SUPFAM" id="SSF54791">
    <property type="entry name" value="Eukaryotic type KH-domain (KH-domain type I)"/>
    <property type="match status" value="4"/>
</dbReference>
<dbReference type="PANTHER" id="PTHR10288">
    <property type="entry name" value="KH DOMAIN CONTAINING RNA BINDING PROTEIN"/>
    <property type="match status" value="1"/>
</dbReference>
<accession>A0A7M5XFR7</accession>
<dbReference type="GO" id="GO:0003723">
    <property type="term" value="F:RNA binding"/>
    <property type="evidence" value="ECO:0007669"/>
    <property type="project" value="UniProtKB-UniRule"/>
</dbReference>
<evidence type="ECO:0000256" key="1">
    <source>
        <dbReference type="ARBA" id="ARBA00022737"/>
    </source>
</evidence>
<dbReference type="CDD" id="cd22397">
    <property type="entry name" value="KH-I_FUBP_rpt2"/>
    <property type="match status" value="1"/>
</dbReference>
<dbReference type="InterPro" id="IPR004087">
    <property type="entry name" value="KH_dom"/>
</dbReference>
<evidence type="ECO:0000313" key="6">
    <source>
        <dbReference type="Proteomes" id="UP000594262"/>
    </source>
</evidence>
<reference evidence="5" key="1">
    <citation type="submission" date="2021-01" db="UniProtKB">
        <authorList>
            <consortium name="EnsemblMetazoa"/>
        </authorList>
    </citation>
    <scope>IDENTIFICATION</scope>
</reference>
<evidence type="ECO:0000256" key="2">
    <source>
        <dbReference type="PROSITE-ProRule" id="PRU00117"/>
    </source>
</evidence>
<dbReference type="InterPro" id="IPR036612">
    <property type="entry name" value="KH_dom_type_1_sf"/>
</dbReference>
<keyword evidence="1" id="KW-0677">Repeat</keyword>